<feature type="domain" description="FAD-binding PCMH-type" evidence="6">
    <location>
        <begin position="19"/>
        <end position="199"/>
    </location>
</feature>
<gene>
    <name evidence="7" type="ORF">LTR24_006688</name>
</gene>
<dbReference type="PROSITE" id="PS51387">
    <property type="entry name" value="FAD_PCMH"/>
    <property type="match status" value="1"/>
</dbReference>
<keyword evidence="8" id="KW-1185">Reference proteome</keyword>
<sequence length="503" mass="54776">MVDYNDVSCPLDPALPCSTAGYPAYVIEAIDEKDVQAGVNFAREHDTRLVIKGTGHDYPGRSSGPGSLSIWTHNIRGIKINKDDQYAVEYGGIASVKIAAGMRWGEVYTEAAKHNLTVVGGAEPNVGVGGWTLNGGHSPVSSTFGMGADQVLSLDIVTADGQILTINETSYPDLFWALRGGGGSTFAIMVSMTVKAYPQLSMIMHSYALVTSANSDIFWSLASYFHTQVPRISEAGGAGYHYALPGALFDPSLTDSYLLAGFWMFSNKTEEHVNKTMLPFYAEVAGAEWAVDPVYPQANNTFVPDVMTYWANNPSEEGGSSGRLGSWLVDRPGLSNFTKLKEQLKKAAPTPPWILISHVVAGPGVRDAVEDIPGGSNAVLPAWRKAYTHIVTARAWPTGNTALKTYLTTELRESAMPALKELAPDSGAYINECDPSNPTWKHDFFGENYERLLQVKHKYDPHGVFWCKPCVGWDEWEIKDGPADEDPLNWGIGQGSGRLCRKE</sequence>
<reference evidence="7 8" key="1">
    <citation type="submission" date="2023-08" db="EMBL/GenBank/DDBJ databases">
        <title>Black Yeasts Isolated from many extreme environments.</title>
        <authorList>
            <person name="Coleine C."/>
            <person name="Stajich J.E."/>
            <person name="Selbmann L."/>
        </authorList>
    </citation>
    <scope>NUCLEOTIDE SEQUENCE [LARGE SCALE GENOMIC DNA]</scope>
    <source>
        <strain evidence="7 8">CCFEE 5885</strain>
    </source>
</reference>
<keyword evidence="3" id="KW-0285">Flavoprotein</keyword>
<dbReference type="InterPro" id="IPR016169">
    <property type="entry name" value="FAD-bd_PCMH_sub2"/>
</dbReference>
<comment type="similarity">
    <text evidence="2">Belongs to the oxygen-dependent FAD-linked oxidoreductase family.</text>
</comment>
<dbReference type="InterPro" id="IPR036318">
    <property type="entry name" value="FAD-bd_PCMH-like_sf"/>
</dbReference>
<dbReference type="InterPro" id="IPR006093">
    <property type="entry name" value="Oxy_OxRdtase_FAD_BS"/>
</dbReference>
<dbReference type="PANTHER" id="PTHR42973:SF39">
    <property type="entry name" value="FAD-BINDING PCMH-TYPE DOMAIN-CONTAINING PROTEIN"/>
    <property type="match status" value="1"/>
</dbReference>
<evidence type="ECO:0000259" key="6">
    <source>
        <dbReference type="PROSITE" id="PS51387"/>
    </source>
</evidence>
<comment type="cofactor">
    <cofactor evidence="1">
        <name>FAD</name>
        <dbReference type="ChEBI" id="CHEBI:57692"/>
    </cofactor>
</comment>
<dbReference type="Proteomes" id="UP001345013">
    <property type="component" value="Unassembled WGS sequence"/>
</dbReference>
<evidence type="ECO:0000256" key="3">
    <source>
        <dbReference type="ARBA" id="ARBA00022630"/>
    </source>
</evidence>
<accession>A0ABR0K765</accession>
<keyword evidence="4" id="KW-0274">FAD</keyword>
<dbReference type="InterPro" id="IPR016166">
    <property type="entry name" value="FAD-bd_PCMH"/>
</dbReference>
<evidence type="ECO:0000256" key="4">
    <source>
        <dbReference type="ARBA" id="ARBA00022827"/>
    </source>
</evidence>
<keyword evidence="5" id="KW-0560">Oxidoreductase</keyword>
<organism evidence="7 8">
    <name type="scientific">Lithohypha guttulata</name>
    <dbReference type="NCBI Taxonomy" id="1690604"/>
    <lineage>
        <taxon>Eukaryota</taxon>
        <taxon>Fungi</taxon>
        <taxon>Dikarya</taxon>
        <taxon>Ascomycota</taxon>
        <taxon>Pezizomycotina</taxon>
        <taxon>Eurotiomycetes</taxon>
        <taxon>Chaetothyriomycetidae</taxon>
        <taxon>Chaetothyriales</taxon>
        <taxon>Trichomeriaceae</taxon>
        <taxon>Lithohypha</taxon>
    </lineage>
</organism>
<dbReference type="PROSITE" id="PS00862">
    <property type="entry name" value="OX2_COVAL_FAD"/>
    <property type="match status" value="1"/>
</dbReference>
<evidence type="ECO:0000256" key="1">
    <source>
        <dbReference type="ARBA" id="ARBA00001974"/>
    </source>
</evidence>
<name>A0ABR0K765_9EURO</name>
<dbReference type="Pfam" id="PF08031">
    <property type="entry name" value="BBE"/>
    <property type="match status" value="1"/>
</dbReference>
<proteinExistence type="inferred from homology"/>
<comment type="caution">
    <text evidence="7">The sequence shown here is derived from an EMBL/GenBank/DDBJ whole genome shotgun (WGS) entry which is preliminary data.</text>
</comment>
<protein>
    <recommendedName>
        <fullName evidence="6">FAD-binding PCMH-type domain-containing protein</fullName>
    </recommendedName>
</protein>
<dbReference type="EMBL" id="JAVRRG010000089">
    <property type="protein sequence ID" value="KAK5087497.1"/>
    <property type="molecule type" value="Genomic_DNA"/>
</dbReference>
<evidence type="ECO:0000313" key="7">
    <source>
        <dbReference type="EMBL" id="KAK5087497.1"/>
    </source>
</evidence>
<evidence type="ECO:0000256" key="5">
    <source>
        <dbReference type="ARBA" id="ARBA00023002"/>
    </source>
</evidence>
<dbReference type="InterPro" id="IPR012951">
    <property type="entry name" value="BBE"/>
</dbReference>
<dbReference type="Pfam" id="PF01565">
    <property type="entry name" value="FAD_binding_4"/>
    <property type="match status" value="1"/>
</dbReference>
<evidence type="ECO:0000313" key="8">
    <source>
        <dbReference type="Proteomes" id="UP001345013"/>
    </source>
</evidence>
<dbReference type="Gene3D" id="3.30.465.10">
    <property type="match status" value="2"/>
</dbReference>
<dbReference type="InterPro" id="IPR050416">
    <property type="entry name" value="FAD-linked_Oxidoreductase"/>
</dbReference>
<dbReference type="PANTHER" id="PTHR42973">
    <property type="entry name" value="BINDING OXIDOREDUCTASE, PUTATIVE (AFU_ORTHOLOGUE AFUA_1G17690)-RELATED"/>
    <property type="match status" value="1"/>
</dbReference>
<dbReference type="InterPro" id="IPR006094">
    <property type="entry name" value="Oxid_FAD_bind_N"/>
</dbReference>
<evidence type="ECO:0000256" key="2">
    <source>
        <dbReference type="ARBA" id="ARBA00005466"/>
    </source>
</evidence>
<dbReference type="SUPFAM" id="SSF56176">
    <property type="entry name" value="FAD-binding/transporter-associated domain-like"/>
    <property type="match status" value="1"/>
</dbReference>